<proteinExistence type="predicted"/>
<feature type="transmembrane region" description="Helical" evidence="1">
    <location>
        <begin position="48"/>
        <end position="67"/>
    </location>
</feature>
<evidence type="ECO:0000313" key="3">
    <source>
        <dbReference type="Proteomes" id="UP000192796"/>
    </source>
</evidence>
<feature type="transmembrane region" description="Helical" evidence="1">
    <location>
        <begin position="377"/>
        <end position="399"/>
    </location>
</feature>
<evidence type="ECO:0008006" key="4">
    <source>
        <dbReference type="Google" id="ProtNLM"/>
    </source>
</evidence>
<sequence length="406" mass="45926">MKNKQFWITTSLVNLCIVALLGFTLRSKILFPLNFINYGNLINAHSHFAFGGWLTLAFLNLFTHTLVPLPYQQRAWYQWMLWGMFFTAVGMLFSFPFQGYGPIAIIFSTLFIFFTYGYSWVFIKDILTVKNRPPAYILAFVSIICLVISSAGPFTLAYLMASKSGNAILFKDAIYFYLHFQYNGFFTLAVFAMLFFAANTTGLPNKVPVITKWFTWLLCASVLPSFFLTLLWHSGNWERTLAILGAVLIIGCLICLFKVGSTFPIRHIYRSLIARWLWFLALFSFVIKSLLQTGTLFPGLGNAVFGLRPVIIGFLHLVFLGLCTFYILSNYISTGAFTIEKRFVRSAIFVFAGAVIFQETILLIQGVGLLLGNASPIYNWLLWLAAIGLFVGSFMLVVARLKSREG</sequence>
<feature type="transmembrane region" description="Helical" evidence="1">
    <location>
        <begin position="103"/>
        <end position="123"/>
    </location>
</feature>
<feature type="transmembrane region" description="Helical" evidence="1">
    <location>
        <begin position="79"/>
        <end position="97"/>
    </location>
</feature>
<accession>A0A1V9FFY2</accession>
<feature type="transmembrane region" description="Helical" evidence="1">
    <location>
        <begin position="12"/>
        <end position="36"/>
    </location>
</feature>
<dbReference type="Proteomes" id="UP000192796">
    <property type="component" value="Unassembled WGS sequence"/>
</dbReference>
<feature type="transmembrane region" description="Helical" evidence="1">
    <location>
        <begin position="180"/>
        <end position="201"/>
    </location>
</feature>
<evidence type="ECO:0000313" key="2">
    <source>
        <dbReference type="EMBL" id="OQP57265.1"/>
    </source>
</evidence>
<evidence type="ECO:0000256" key="1">
    <source>
        <dbReference type="SAM" id="Phobius"/>
    </source>
</evidence>
<feature type="transmembrane region" description="Helical" evidence="1">
    <location>
        <begin position="272"/>
        <end position="291"/>
    </location>
</feature>
<feature type="transmembrane region" description="Helical" evidence="1">
    <location>
        <begin position="240"/>
        <end position="260"/>
    </location>
</feature>
<protein>
    <recommendedName>
        <fullName evidence="4">Cytochrome oxidase subunit I profile domain-containing protein</fullName>
    </recommendedName>
</protein>
<keyword evidence="1" id="KW-1133">Transmembrane helix</keyword>
<organism evidence="2 3">
    <name type="scientific">Niastella vici</name>
    <dbReference type="NCBI Taxonomy" id="1703345"/>
    <lineage>
        <taxon>Bacteria</taxon>
        <taxon>Pseudomonadati</taxon>
        <taxon>Bacteroidota</taxon>
        <taxon>Chitinophagia</taxon>
        <taxon>Chitinophagales</taxon>
        <taxon>Chitinophagaceae</taxon>
        <taxon>Niastella</taxon>
    </lineage>
</organism>
<reference evidence="2 3" key="1">
    <citation type="submission" date="2016-03" db="EMBL/GenBank/DDBJ databases">
        <title>Niastella vici sp. nov., isolated from farmland soil.</title>
        <authorList>
            <person name="Chen L."/>
            <person name="Wang D."/>
            <person name="Yang S."/>
            <person name="Wang G."/>
        </authorList>
    </citation>
    <scope>NUCLEOTIDE SEQUENCE [LARGE SCALE GENOMIC DNA]</scope>
    <source>
        <strain evidence="2 3">DJ57</strain>
    </source>
</reference>
<feature type="transmembrane region" description="Helical" evidence="1">
    <location>
        <begin position="213"/>
        <end position="234"/>
    </location>
</feature>
<keyword evidence="1" id="KW-0472">Membrane</keyword>
<keyword evidence="3" id="KW-1185">Reference proteome</keyword>
<keyword evidence="1" id="KW-0812">Transmembrane</keyword>
<feature type="transmembrane region" description="Helical" evidence="1">
    <location>
        <begin position="348"/>
        <end position="371"/>
    </location>
</feature>
<gene>
    <name evidence="2" type="ORF">A3860_11970</name>
</gene>
<comment type="caution">
    <text evidence="2">The sequence shown here is derived from an EMBL/GenBank/DDBJ whole genome shotgun (WGS) entry which is preliminary data.</text>
</comment>
<dbReference type="EMBL" id="LVYD01000124">
    <property type="protein sequence ID" value="OQP57265.1"/>
    <property type="molecule type" value="Genomic_DNA"/>
</dbReference>
<dbReference type="AlphaFoldDB" id="A0A1V9FFY2"/>
<name>A0A1V9FFY2_9BACT</name>
<dbReference type="STRING" id="1703345.A3860_11970"/>
<feature type="transmembrane region" description="Helical" evidence="1">
    <location>
        <begin position="135"/>
        <end position="160"/>
    </location>
</feature>
<feature type="transmembrane region" description="Helical" evidence="1">
    <location>
        <begin position="311"/>
        <end position="328"/>
    </location>
</feature>